<reference evidence="2 3" key="1">
    <citation type="submission" date="2024-02" db="EMBL/GenBank/DDBJ databases">
        <title>Bacteria isolated from the canopy kelp, Nereocystis luetkeana.</title>
        <authorList>
            <person name="Pfister C.A."/>
            <person name="Younker I.T."/>
            <person name="Light S.H."/>
        </authorList>
    </citation>
    <scope>NUCLEOTIDE SEQUENCE [LARGE SCALE GENOMIC DNA]</scope>
    <source>
        <strain evidence="2 3">TI.1.05</strain>
    </source>
</reference>
<dbReference type="Proteomes" id="UP001369082">
    <property type="component" value="Unassembled WGS sequence"/>
</dbReference>
<keyword evidence="3" id="KW-1185">Reference proteome</keyword>
<evidence type="ECO:0000256" key="1">
    <source>
        <dbReference type="NCBIfam" id="TIGR03369"/>
    </source>
</evidence>
<dbReference type="RefSeq" id="WP_341596828.1">
    <property type="nucleotide sequence ID" value="NZ_JBAKAZ010000010.1"/>
</dbReference>
<name>A0ABU9GNC7_9GAMM</name>
<proteinExistence type="predicted"/>
<comment type="caution">
    <text evidence="2">The sequence shown here is derived from an EMBL/GenBank/DDBJ whole genome shotgun (WGS) entry which is preliminary data.</text>
</comment>
<organism evidence="2 3">
    <name type="scientific">Psychromonas aquatilis</name>
    <dbReference type="NCBI Taxonomy" id="2005072"/>
    <lineage>
        <taxon>Bacteria</taxon>
        <taxon>Pseudomonadati</taxon>
        <taxon>Pseudomonadota</taxon>
        <taxon>Gammaproteobacteria</taxon>
        <taxon>Alteromonadales</taxon>
        <taxon>Psychromonadaceae</taxon>
        <taxon>Psychromonas</taxon>
    </lineage>
</organism>
<dbReference type="Pfam" id="PF10995">
    <property type="entry name" value="CBP_BcsE"/>
    <property type="match status" value="1"/>
</dbReference>
<dbReference type="NCBIfam" id="TIGR03369">
    <property type="entry name" value="cellulose_bcsE"/>
    <property type="match status" value="1"/>
</dbReference>
<accession>A0ABU9GNC7</accession>
<dbReference type="EMBL" id="JBAKAZ010000010">
    <property type="protein sequence ID" value="MEL0628820.1"/>
    <property type="molecule type" value="Genomic_DNA"/>
</dbReference>
<dbReference type="InterPro" id="IPR017745">
    <property type="entry name" value="BcsE"/>
</dbReference>
<protein>
    <recommendedName>
        <fullName evidence="1">Cellulose biosynthesis protein BcsE</fullName>
    </recommendedName>
</protein>
<evidence type="ECO:0000313" key="3">
    <source>
        <dbReference type="Proteomes" id="UP001369082"/>
    </source>
</evidence>
<gene>
    <name evidence="2" type="primary">bcsE</name>
    <name evidence="2" type="ORF">V6256_04280</name>
</gene>
<evidence type="ECO:0000313" key="2">
    <source>
        <dbReference type="EMBL" id="MEL0628820.1"/>
    </source>
</evidence>
<sequence length="521" mass="60189">MFGINNLSTKHHAQNPSGLYVTTAINYNISILYLNTLLQSKAKNTFVSFAPLAIILEELEKPLKNKIQNVFQKQTCFFLNQYSANKSLDKLSKDINNIQFKKNDSVVFYIPDQTILLSEHKSRIQFFKNINKLAKLKKLTISMVLFGSEYQILNRWLMEHPDLFFGISAIHKTDSTQYIYQINYWISQGQVTANHEYEITPQSDQTFSTTAISIHKQQNLQVDINDKNTIHIVENAIEPTQKITESMTSYTTNQVLFEKIAQAHTCIIVLSIYQHQEVHDIATGIYQLRRKFGLKFKLVLREMKQCIRYSDEVFLSKIGVNLILAPNISFSRMMNMLETLQRQETKAVTPNSVDELMYLENTSRYSYKGYMDTEEFIHRCNRLIERHEQTKIQYALIKLDLLPGIEMDSCLSMCNIKRDGDIITACSSALYLLLSSVRENDIQPTLSHIFKLPIADMFRSNTTYTTPHRIKSELPEIRLQAVKINKDTASLTTTPALFTTGSENKKMYKAFSYATHKPLEL</sequence>